<feature type="domain" description="FIST C-domain" evidence="1">
    <location>
        <begin position="411"/>
        <end position="492"/>
    </location>
</feature>
<name>A0AAD2FIB3_9STRA</name>
<dbReference type="GO" id="GO:0000209">
    <property type="term" value="P:protein polyubiquitination"/>
    <property type="evidence" value="ECO:0007669"/>
    <property type="project" value="TreeGrafter"/>
</dbReference>
<dbReference type="Proteomes" id="UP001295423">
    <property type="component" value="Unassembled WGS sequence"/>
</dbReference>
<keyword evidence="3" id="KW-1185">Reference proteome</keyword>
<dbReference type="InterPro" id="IPR019494">
    <property type="entry name" value="FIST_C"/>
</dbReference>
<dbReference type="PANTHER" id="PTHR14939:SF5">
    <property type="entry name" value="F-BOX ONLY PROTEIN 22"/>
    <property type="match status" value="1"/>
</dbReference>
<reference evidence="2" key="1">
    <citation type="submission" date="2023-08" db="EMBL/GenBank/DDBJ databases">
        <authorList>
            <person name="Audoor S."/>
            <person name="Bilcke G."/>
        </authorList>
    </citation>
    <scope>NUCLEOTIDE SEQUENCE</scope>
</reference>
<evidence type="ECO:0000259" key="1">
    <source>
        <dbReference type="Pfam" id="PF10442"/>
    </source>
</evidence>
<accession>A0AAD2FIB3</accession>
<gene>
    <name evidence="2" type="ORF">CYCCA115_LOCUS3541</name>
</gene>
<proteinExistence type="predicted"/>
<dbReference type="EMBL" id="CAKOGP040000321">
    <property type="protein sequence ID" value="CAJ1933979.1"/>
    <property type="molecule type" value="Genomic_DNA"/>
</dbReference>
<dbReference type="AlphaFoldDB" id="A0AAD2FIB3"/>
<dbReference type="GO" id="GO:0032436">
    <property type="term" value="P:positive regulation of proteasomal ubiquitin-dependent protein catabolic process"/>
    <property type="evidence" value="ECO:0007669"/>
    <property type="project" value="TreeGrafter"/>
</dbReference>
<dbReference type="Pfam" id="PF10442">
    <property type="entry name" value="FIST_C"/>
    <property type="match status" value="1"/>
</dbReference>
<sequence>MEDFNSDLVLHMVQFLNAMDSGRLAASAKRYYYLVHQYRSLSGPQLVTSSSWDPSTKEQIGSKEVVQQGIEGLQKEPNLILAFNSPRSALGDELPRRFHCSPDTTILGAIAGDIQVNQSSNVEHKSNASAMFASFPNAEVVPFAINHGSQMEEDIQSMKQKIQQQTDERWWKAMIVYACGHGSSFAEYFVSTMQQSLPNAAIVGGICASGYVSKSTGSKTKDELSKMTTRQLKNLNRSLGGDVNQPFVEKSELVDHVYQLCQTQQQSSQAPSLTYCEDTVFGVLLGGDAPVKSMVSRGVESVLQGPAQPTSPFVVETVELARPGDDAYLFRGDDLKPMHMIHRIRNTEIGQVLTAAEMINQVAQTADFIGLKRPGSDGFELHIMTPYCQMAQQFLIMTNGSQEDIKTMQDAEIDFFKLTGEACLADMDITVSKLKEQTTGERILGAVMYSCNGRGPQRGGLIAEAMADATRFSNIFPNVPCLGFYAGGEIGPLALAGNEKVFQTGRVAVQGFTAVFALFIVPDVEPPESYHLDDSDVNVWQFVQSHLDKSSTSYD</sequence>
<evidence type="ECO:0000313" key="2">
    <source>
        <dbReference type="EMBL" id="CAJ1933979.1"/>
    </source>
</evidence>
<protein>
    <recommendedName>
        <fullName evidence="1">FIST C-domain domain-containing protein</fullName>
    </recommendedName>
</protein>
<dbReference type="PANTHER" id="PTHR14939">
    <property type="entry name" value="F-BOX ONLY PROTEIN 22"/>
    <property type="match status" value="1"/>
</dbReference>
<evidence type="ECO:0000313" key="3">
    <source>
        <dbReference type="Proteomes" id="UP001295423"/>
    </source>
</evidence>
<comment type="caution">
    <text evidence="2">The sequence shown here is derived from an EMBL/GenBank/DDBJ whole genome shotgun (WGS) entry which is preliminary data.</text>
</comment>
<organism evidence="2 3">
    <name type="scientific">Cylindrotheca closterium</name>
    <dbReference type="NCBI Taxonomy" id="2856"/>
    <lineage>
        <taxon>Eukaryota</taxon>
        <taxon>Sar</taxon>
        <taxon>Stramenopiles</taxon>
        <taxon>Ochrophyta</taxon>
        <taxon>Bacillariophyta</taxon>
        <taxon>Bacillariophyceae</taxon>
        <taxon>Bacillariophycidae</taxon>
        <taxon>Bacillariales</taxon>
        <taxon>Bacillariaceae</taxon>
        <taxon>Cylindrotheca</taxon>
    </lineage>
</organism>